<reference evidence="2 3" key="1">
    <citation type="submission" date="2024-10" db="EMBL/GenBank/DDBJ databases">
        <title>The Natural Products Discovery Center: Release of the First 8490 Sequenced Strains for Exploring Actinobacteria Biosynthetic Diversity.</title>
        <authorList>
            <person name="Kalkreuter E."/>
            <person name="Kautsar S.A."/>
            <person name="Yang D."/>
            <person name="Bader C.D."/>
            <person name="Teijaro C.N."/>
            <person name="Fluegel L."/>
            <person name="Davis C.M."/>
            <person name="Simpson J.R."/>
            <person name="Lauterbach L."/>
            <person name="Steele A.D."/>
            <person name="Gui C."/>
            <person name="Meng S."/>
            <person name="Li G."/>
            <person name="Viehrig K."/>
            <person name="Ye F."/>
            <person name="Su P."/>
            <person name="Kiefer A.F."/>
            <person name="Nichols A."/>
            <person name="Cepeda A.J."/>
            <person name="Yan W."/>
            <person name="Fan B."/>
            <person name="Jiang Y."/>
            <person name="Adhikari A."/>
            <person name="Zheng C.-J."/>
            <person name="Schuster L."/>
            <person name="Cowan T.M."/>
            <person name="Smanski M.J."/>
            <person name="Chevrette M.G."/>
            <person name="De Carvalho L.P.S."/>
            <person name="Shen B."/>
        </authorList>
    </citation>
    <scope>NUCLEOTIDE SEQUENCE [LARGE SCALE GENOMIC DNA]</scope>
    <source>
        <strain evidence="2 3">NPDC020568</strain>
    </source>
</reference>
<sequence>MFVLTDILRLLRNSLERRTMISKRILRTVVVSALPLIATTVVAGGSSADAGSTAETRATPVAGIPLEEPQDVTTNPGAQYPDPVLNGAALGAGIGSAVGSATGSGGPILGGLIGALVGAVNPDVVPQVLP</sequence>
<feature type="region of interest" description="Disordered" evidence="1">
    <location>
        <begin position="46"/>
        <end position="80"/>
    </location>
</feature>
<evidence type="ECO:0008006" key="4">
    <source>
        <dbReference type="Google" id="ProtNLM"/>
    </source>
</evidence>
<accession>A0ABW7TTP0</accession>
<dbReference type="RefSeq" id="WP_396890870.1">
    <property type="nucleotide sequence ID" value="NZ_JBIRUQ010000005.1"/>
</dbReference>
<name>A0ABW7TTP0_9NOCA</name>
<proteinExistence type="predicted"/>
<dbReference type="EMBL" id="JBIRUQ010000005">
    <property type="protein sequence ID" value="MFI1463149.1"/>
    <property type="molecule type" value="Genomic_DNA"/>
</dbReference>
<evidence type="ECO:0000256" key="1">
    <source>
        <dbReference type="SAM" id="MobiDB-lite"/>
    </source>
</evidence>
<gene>
    <name evidence="2" type="ORF">ACH4WX_20730</name>
</gene>
<protein>
    <recommendedName>
        <fullName evidence="4">Glycine zipper domain-containing protein</fullName>
    </recommendedName>
</protein>
<evidence type="ECO:0000313" key="2">
    <source>
        <dbReference type="EMBL" id="MFI1463149.1"/>
    </source>
</evidence>
<organism evidence="2 3">
    <name type="scientific">Nocardia carnea</name>
    <dbReference type="NCBI Taxonomy" id="37328"/>
    <lineage>
        <taxon>Bacteria</taxon>
        <taxon>Bacillati</taxon>
        <taxon>Actinomycetota</taxon>
        <taxon>Actinomycetes</taxon>
        <taxon>Mycobacteriales</taxon>
        <taxon>Nocardiaceae</taxon>
        <taxon>Nocardia</taxon>
    </lineage>
</organism>
<dbReference type="Proteomes" id="UP001611263">
    <property type="component" value="Unassembled WGS sequence"/>
</dbReference>
<comment type="caution">
    <text evidence="2">The sequence shown here is derived from an EMBL/GenBank/DDBJ whole genome shotgun (WGS) entry which is preliminary data.</text>
</comment>
<evidence type="ECO:0000313" key="3">
    <source>
        <dbReference type="Proteomes" id="UP001611263"/>
    </source>
</evidence>
<keyword evidence="3" id="KW-1185">Reference proteome</keyword>